<dbReference type="InterPro" id="IPR002676">
    <property type="entry name" value="RimM_N"/>
</dbReference>
<evidence type="ECO:0000259" key="6">
    <source>
        <dbReference type="Pfam" id="PF24986"/>
    </source>
</evidence>
<keyword evidence="2" id="KW-0690">Ribosome biogenesis</keyword>
<feature type="domain" description="RimM N-terminal" evidence="5">
    <location>
        <begin position="8"/>
        <end position="84"/>
    </location>
</feature>
<evidence type="ECO:0000256" key="1">
    <source>
        <dbReference type="ARBA" id="ARBA00022490"/>
    </source>
</evidence>
<evidence type="ECO:0000256" key="3">
    <source>
        <dbReference type="ARBA" id="ARBA00022552"/>
    </source>
</evidence>
<sequence>MKHDLVEIARISSPSGLKGKMWITPYGDSVERLCSYTHLIIGDQGVPRKILSCTPRKGRCVLKLEGIDDIGQVEAIRGETLYITTGQLEPLKEDEFYWKDLLGMQVVDEQGTELGEIVRIFSTGSNDVYVVNPDKEYYIPATRDVVKEISLEKRRVVIDSSLLEGLLD</sequence>
<evidence type="ECO:0000259" key="5">
    <source>
        <dbReference type="Pfam" id="PF01782"/>
    </source>
</evidence>
<dbReference type="GO" id="GO:0005840">
    <property type="term" value="C:ribosome"/>
    <property type="evidence" value="ECO:0007669"/>
    <property type="project" value="InterPro"/>
</dbReference>
<dbReference type="Gene3D" id="2.40.30.60">
    <property type="entry name" value="RimM"/>
    <property type="match status" value="1"/>
</dbReference>
<dbReference type="SUPFAM" id="SSF50447">
    <property type="entry name" value="Translation proteins"/>
    <property type="match status" value="1"/>
</dbReference>
<dbReference type="SUPFAM" id="SSF50346">
    <property type="entry name" value="PRC-barrel domain"/>
    <property type="match status" value="1"/>
</dbReference>
<dbReference type="Pfam" id="PF01782">
    <property type="entry name" value="RimM"/>
    <property type="match status" value="1"/>
</dbReference>
<name>A0A485M894_9ZZZZ</name>
<dbReference type="HAMAP" id="MF_00014">
    <property type="entry name" value="Ribosome_mat_RimM"/>
    <property type="match status" value="1"/>
</dbReference>
<dbReference type="Pfam" id="PF24986">
    <property type="entry name" value="PRC_RimM"/>
    <property type="match status" value="1"/>
</dbReference>
<dbReference type="AlphaFoldDB" id="A0A485M894"/>
<dbReference type="EMBL" id="CAADRM010000168">
    <property type="protein sequence ID" value="VFU19214.1"/>
    <property type="molecule type" value="Genomic_DNA"/>
</dbReference>
<dbReference type="NCBIfam" id="TIGR02273">
    <property type="entry name" value="16S_RimM"/>
    <property type="match status" value="1"/>
</dbReference>
<dbReference type="InterPro" id="IPR056792">
    <property type="entry name" value="PRC_RimM"/>
</dbReference>
<dbReference type="InterPro" id="IPR009000">
    <property type="entry name" value="Transl_B-barrel_sf"/>
</dbReference>
<dbReference type="PANTHER" id="PTHR33692">
    <property type="entry name" value="RIBOSOME MATURATION FACTOR RIMM"/>
    <property type="match status" value="1"/>
</dbReference>
<accession>A0A485M894</accession>
<evidence type="ECO:0000256" key="2">
    <source>
        <dbReference type="ARBA" id="ARBA00022517"/>
    </source>
</evidence>
<dbReference type="InterPro" id="IPR011961">
    <property type="entry name" value="RimM"/>
</dbReference>
<keyword evidence="1" id="KW-0963">Cytoplasm</keyword>
<protein>
    <submittedName>
        <fullName evidence="7">Ribosome maturation factor RimM</fullName>
    </submittedName>
</protein>
<keyword evidence="3" id="KW-0698">rRNA processing</keyword>
<dbReference type="GO" id="GO:0006364">
    <property type="term" value="P:rRNA processing"/>
    <property type="evidence" value="ECO:0007669"/>
    <property type="project" value="UniProtKB-KW"/>
</dbReference>
<dbReference type="Gene3D" id="2.30.30.240">
    <property type="entry name" value="PRC-barrel domain"/>
    <property type="match status" value="1"/>
</dbReference>
<keyword evidence="4" id="KW-0143">Chaperone</keyword>
<dbReference type="InterPro" id="IPR036976">
    <property type="entry name" value="RimM_N_sf"/>
</dbReference>
<reference evidence="7" key="1">
    <citation type="submission" date="2019-03" db="EMBL/GenBank/DDBJ databases">
        <authorList>
            <person name="Hao L."/>
        </authorList>
    </citation>
    <scope>NUCLEOTIDE SEQUENCE</scope>
</reference>
<evidence type="ECO:0000256" key="4">
    <source>
        <dbReference type="ARBA" id="ARBA00023186"/>
    </source>
</evidence>
<evidence type="ECO:0000313" key="7">
    <source>
        <dbReference type="EMBL" id="VFU19214.1"/>
    </source>
</evidence>
<dbReference type="InterPro" id="IPR011033">
    <property type="entry name" value="PRC_barrel-like_sf"/>
</dbReference>
<gene>
    <name evidence="7" type="primary">rimM</name>
    <name evidence="7" type="ORF">SCFA_990025</name>
</gene>
<dbReference type="GO" id="GO:0043022">
    <property type="term" value="F:ribosome binding"/>
    <property type="evidence" value="ECO:0007669"/>
    <property type="project" value="InterPro"/>
</dbReference>
<proteinExistence type="inferred from homology"/>
<organism evidence="7">
    <name type="scientific">anaerobic digester metagenome</name>
    <dbReference type="NCBI Taxonomy" id="1263854"/>
    <lineage>
        <taxon>unclassified sequences</taxon>
        <taxon>metagenomes</taxon>
        <taxon>ecological metagenomes</taxon>
    </lineage>
</organism>
<dbReference type="PANTHER" id="PTHR33692:SF1">
    <property type="entry name" value="RIBOSOME MATURATION FACTOR RIMM"/>
    <property type="match status" value="1"/>
</dbReference>
<feature type="domain" description="Ribosome maturation factor RimM PRC barrel" evidence="6">
    <location>
        <begin position="98"/>
        <end position="159"/>
    </location>
</feature>